<feature type="transmembrane region" description="Helical" evidence="6">
    <location>
        <begin position="351"/>
        <end position="371"/>
    </location>
</feature>
<name>A0A1S3JZH2_LINAN</name>
<feature type="transmembrane region" description="Helical" evidence="6">
    <location>
        <begin position="212"/>
        <end position="231"/>
    </location>
</feature>
<dbReference type="Gene3D" id="1.20.1250.20">
    <property type="entry name" value="MFS general substrate transporter like domains"/>
    <property type="match status" value="1"/>
</dbReference>
<keyword evidence="2" id="KW-0813">Transport</keyword>
<evidence type="ECO:0000256" key="1">
    <source>
        <dbReference type="ARBA" id="ARBA00004141"/>
    </source>
</evidence>
<dbReference type="Pfam" id="PF07690">
    <property type="entry name" value="MFS_1"/>
    <property type="match status" value="1"/>
</dbReference>
<dbReference type="AlphaFoldDB" id="A0A1S3JZH2"/>
<keyword evidence="3 6" id="KW-0812">Transmembrane</keyword>
<dbReference type="GeneID" id="106177250"/>
<accession>A0A1S3JZH2</accession>
<feature type="domain" description="Major facilitator superfamily (MFS) profile" evidence="7">
    <location>
        <begin position="32"/>
        <end position="437"/>
    </location>
</feature>
<evidence type="ECO:0000256" key="2">
    <source>
        <dbReference type="ARBA" id="ARBA00022448"/>
    </source>
</evidence>
<feature type="transmembrane region" description="Helical" evidence="6">
    <location>
        <begin position="184"/>
        <end position="206"/>
    </location>
</feature>
<feature type="transmembrane region" description="Helical" evidence="6">
    <location>
        <begin position="383"/>
        <end position="405"/>
    </location>
</feature>
<dbReference type="STRING" id="7574.A0A1S3JZH2"/>
<evidence type="ECO:0000256" key="4">
    <source>
        <dbReference type="ARBA" id="ARBA00022989"/>
    </source>
</evidence>
<feature type="transmembrane region" description="Helical" evidence="6">
    <location>
        <begin position="294"/>
        <end position="313"/>
    </location>
</feature>
<evidence type="ECO:0000256" key="3">
    <source>
        <dbReference type="ARBA" id="ARBA00022692"/>
    </source>
</evidence>
<dbReference type="InterPro" id="IPR011701">
    <property type="entry name" value="MFS"/>
</dbReference>
<dbReference type="OrthoDB" id="5086884at2759"/>
<dbReference type="PANTHER" id="PTHR23506">
    <property type="entry name" value="GH10249P"/>
    <property type="match status" value="1"/>
</dbReference>
<dbReference type="InParanoid" id="A0A1S3JZH2"/>
<keyword evidence="8" id="KW-1185">Reference proteome</keyword>
<dbReference type="SUPFAM" id="SSF103473">
    <property type="entry name" value="MFS general substrate transporter"/>
    <property type="match status" value="1"/>
</dbReference>
<feature type="transmembrane region" description="Helical" evidence="6">
    <location>
        <begin position="151"/>
        <end position="172"/>
    </location>
</feature>
<organism evidence="8 9">
    <name type="scientific">Lingula anatina</name>
    <name type="common">Brachiopod</name>
    <name type="synonym">Lingula unguis</name>
    <dbReference type="NCBI Taxonomy" id="7574"/>
    <lineage>
        <taxon>Eukaryota</taxon>
        <taxon>Metazoa</taxon>
        <taxon>Spiralia</taxon>
        <taxon>Lophotrochozoa</taxon>
        <taxon>Brachiopoda</taxon>
        <taxon>Linguliformea</taxon>
        <taxon>Lingulata</taxon>
        <taxon>Lingulida</taxon>
        <taxon>Linguloidea</taxon>
        <taxon>Lingulidae</taxon>
        <taxon>Lingula</taxon>
    </lineage>
</organism>
<dbReference type="KEGG" id="lak:106177250"/>
<sequence length="465" mass="50887">MSNELLDPVSDESAAQEDPQQPGLWYRFRRSNTLIISVVFVALGLEVALSTTLEPILPCLLLEGDTGQDCRAVDSGQANVTLPTINYAGDGGIIIGIKNVVEVFAKPLCGIVIDRFGHRRPLLFGSIITVFATLGFAFLSGMPMLMLSRSLQGLGCSLTTVAGIAMLAEVYTDDNERSKAMAKAFGGYAVGVMFGFPFGSFTYQFFGKEMPFLILAFINVLDAIFRVIIVAPEKLVQPSSLGAWKDYKELLTDPYLILGFGYTIMYTLGIGASLAIVSPWILEEQLARVWEIGGVFLVAAILQLGAQFIYGLVARKQWWWMFAALGLLFNAAGYIWYPFSSSVWEDIGPQGLIYIGYGFANTVIAPIMGDLVEIRHRSEYGQVYGLTSGFYSLGFITGTVGAGVLVSLTSFDWVCLGIAIITVLYCCTCVFFRNPQRKNIDPLDTDISKLVNNLGMNDYGANHFD</sequence>
<feature type="transmembrane region" description="Helical" evidence="6">
    <location>
        <begin position="320"/>
        <end position="339"/>
    </location>
</feature>
<evidence type="ECO:0000259" key="7">
    <source>
        <dbReference type="PROSITE" id="PS50850"/>
    </source>
</evidence>
<comment type="subcellular location">
    <subcellularLocation>
        <location evidence="1">Membrane</location>
        <topology evidence="1">Multi-pass membrane protein</topology>
    </subcellularLocation>
</comment>
<proteinExistence type="predicted"/>
<dbReference type="InterPro" id="IPR050930">
    <property type="entry name" value="MFS_Vesicular_Transporter"/>
</dbReference>
<dbReference type="InterPro" id="IPR036259">
    <property type="entry name" value="MFS_trans_sf"/>
</dbReference>
<dbReference type="RefSeq" id="XP_013415426.1">
    <property type="nucleotide sequence ID" value="XM_013559972.1"/>
</dbReference>
<evidence type="ECO:0000256" key="5">
    <source>
        <dbReference type="ARBA" id="ARBA00023136"/>
    </source>
</evidence>
<keyword evidence="5 6" id="KW-0472">Membrane</keyword>
<dbReference type="InterPro" id="IPR020846">
    <property type="entry name" value="MFS_dom"/>
</dbReference>
<dbReference type="Proteomes" id="UP000085678">
    <property type="component" value="Unplaced"/>
</dbReference>
<reference evidence="9" key="1">
    <citation type="submission" date="2025-08" db="UniProtKB">
        <authorList>
            <consortium name="RefSeq"/>
        </authorList>
    </citation>
    <scope>IDENTIFICATION</scope>
    <source>
        <tissue evidence="9">Gonads</tissue>
    </source>
</reference>
<evidence type="ECO:0000256" key="6">
    <source>
        <dbReference type="SAM" id="Phobius"/>
    </source>
</evidence>
<evidence type="ECO:0000313" key="8">
    <source>
        <dbReference type="Proteomes" id="UP000085678"/>
    </source>
</evidence>
<dbReference type="PANTHER" id="PTHR23506:SF23">
    <property type="entry name" value="GH10249P"/>
    <property type="match status" value="1"/>
</dbReference>
<dbReference type="GO" id="GO:0016020">
    <property type="term" value="C:membrane"/>
    <property type="evidence" value="ECO:0007669"/>
    <property type="project" value="UniProtKB-SubCell"/>
</dbReference>
<evidence type="ECO:0000313" key="9">
    <source>
        <dbReference type="RefSeq" id="XP_013415426.1"/>
    </source>
</evidence>
<protein>
    <submittedName>
        <fullName evidence="9">Synaptic vesicular amine transporter</fullName>
    </submittedName>
</protein>
<feature type="transmembrane region" description="Helical" evidence="6">
    <location>
        <begin position="122"/>
        <end position="145"/>
    </location>
</feature>
<gene>
    <name evidence="9" type="primary">LOC106177250</name>
</gene>
<feature type="transmembrane region" description="Helical" evidence="6">
    <location>
        <begin position="255"/>
        <end position="282"/>
    </location>
</feature>
<dbReference type="PROSITE" id="PS50850">
    <property type="entry name" value="MFS"/>
    <property type="match status" value="1"/>
</dbReference>
<dbReference type="GO" id="GO:0022857">
    <property type="term" value="F:transmembrane transporter activity"/>
    <property type="evidence" value="ECO:0007669"/>
    <property type="project" value="InterPro"/>
</dbReference>
<feature type="transmembrane region" description="Helical" evidence="6">
    <location>
        <begin position="411"/>
        <end position="432"/>
    </location>
</feature>
<keyword evidence="4 6" id="KW-1133">Transmembrane helix</keyword>